<dbReference type="SMART" id="SM00034">
    <property type="entry name" value="CLECT"/>
    <property type="match status" value="1"/>
</dbReference>
<reference evidence="4" key="1">
    <citation type="submission" date="2022-11" db="EMBL/GenBank/DDBJ databases">
        <authorList>
            <person name="Kikuchi T."/>
        </authorList>
    </citation>
    <scope>NUCLEOTIDE SEQUENCE</scope>
    <source>
        <strain evidence="4">PS1010</strain>
    </source>
</reference>
<evidence type="ECO:0000313" key="5">
    <source>
        <dbReference type="Proteomes" id="UP001152747"/>
    </source>
</evidence>
<organism evidence="4 5">
    <name type="scientific">Caenorhabditis angaria</name>
    <dbReference type="NCBI Taxonomy" id="860376"/>
    <lineage>
        <taxon>Eukaryota</taxon>
        <taxon>Metazoa</taxon>
        <taxon>Ecdysozoa</taxon>
        <taxon>Nematoda</taxon>
        <taxon>Chromadorea</taxon>
        <taxon>Rhabditida</taxon>
        <taxon>Rhabditina</taxon>
        <taxon>Rhabditomorpha</taxon>
        <taxon>Rhabditoidea</taxon>
        <taxon>Rhabditidae</taxon>
        <taxon>Peloderinae</taxon>
        <taxon>Caenorhabditis</taxon>
    </lineage>
</organism>
<dbReference type="CDD" id="cd00037">
    <property type="entry name" value="CLECT"/>
    <property type="match status" value="1"/>
</dbReference>
<sequence>MMRYCISIFVLLTLTEACHPEMKPVTTQAPTTTTTTQATTTTTQGPPCPEDWVESDRIAGTWCLKMVSLTESTYTAGQAACSAIGGVLSSIESPEELTLISSLRLNPSDYIILGAQLTTDCPCTEVLFCSAGACNLQNAFEWTDGFVTGRNLFDEASAGNYGNSLFLSPIDSFHAVQEAMMSATPSEAICAKQGN</sequence>
<dbReference type="SUPFAM" id="SSF56436">
    <property type="entry name" value="C-type lectin-like"/>
    <property type="match status" value="1"/>
</dbReference>
<keyword evidence="5" id="KW-1185">Reference proteome</keyword>
<dbReference type="InterPro" id="IPR001304">
    <property type="entry name" value="C-type_lectin-like"/>
</dbReference>
<proteinExistence type="predicted"/>
<evidence type="ECO:0000256" key="2">
    <source>
        <dbReference type="SAM" id="SignalP"/>
    </source>
</evidence>
<dbReference type="InterPro" id="IPR016187">
    <property type="entry name" value="CTDL_fold"/>
</dbReference>
<evidence type="ECO:0000313" key="4">
    <source>
        <dbReference type="EMBL" id="CAI5453774.1"/>
    </source>
</evidence>
<protein>
    <recommendedName>
        <fullName evidence="3">C-type lectin domain-containing protein</fullName>
    </recommendedName>
</protein>
<keyword evidence="2" id="KW-0732">Signal</keyword>
<dbReference type="EMBL" id="CANHGI010000005">
    <property type="protein sequence ID" value="CAI5453774.1"/>
    <property type="molecule type" value="Genomic_DNA"/>
</dbReference>
<comment type="caution">
    <text evidence="4">The sequence shown here is derived from an EMBL/GenBank/DDBJ whole genome shotgun (WGS) entry which is preliminary data.</text>
</comment>
<evidence type="ECO:0000256" key="1">
    <source>
        <dbReference type="SAM" id="MobiDB-lite"/>
    </source>
</evidence>
<feature type="chain" id="PRO_5040214578" description="C-type lectin domain-containing protein" evidence="2">
    <location>
        <begin position="18"/>
        <end position="195"/>
    </location>
</feature>
<dbReference type="PANTHER" id="PTHR23124:SF148">
    <property type="entry name" value="C-TYPE LECTIN DOMAIN-CONTAINING PROTEIN-RELATED"/>
    <property type="match status" value="1"/>
</dbReference>
<feature type="region of interest" description="Disordered" evidence="1">
    <location>
        <begin position="25"/>
        <end position="48"/>
    </location>
</feature>
<accession>A0A9P1N8L5</accession>
<dbReference type="AlphaFoldDB" id="A0A9P1N8L5"/>
<feature type="signal peptide" evidence="2">
    <location>
        <begin position="1"/>
        <end position="17"/>
    </location>
</feature>
<name>A0A9P1N8L5_9PELO</name>
<dbReference type="InterPro" id="IPR016186">
    <property type="entry name" value="C-type_lectin-like/link_sf"/>
</dbReference>
<feature type="domain" description="C-type lectin" evidence="3">
    <location>
        <begin position="48"/>
        <end position="191"/>
    </location>
</feature>
<evidence type="ECO:0000259" key="3">
    <source>
        <dbReference type="SMART" id="SM00034"/>
    </source>
</evidence>
<gene>
    <name evidence="4" type="ORF">CAMP_LOCUS16411</name>
</gene>
<feature type="compositionally biased region" description="Low complexity" evidence="1">
    <location>
        <begin position="26"/>
        <end position="44"/>
    </location>
</feature>
<dbReference type="Proteomes" id="UP001152747">
    <property type="component" value="Unassembled WGS sequence"/>
</dbReference>
<dbReference type="PANTHER" id="PTHR23124">
    <property type="entry name" value="C-TYPE LECTIN DOMAIN-CONTAINING PROTEIN-RELATED-RELATED"/>
    <property type="match status" value="1"/>
</dbReference>
<dbReference type="Gene3D" id="3.10.100.10">
    <property type="entry name" value="Mannose-Binding Protein A, subunit A"/>
    <property type="match status" value="1"/>
</dbReference>